<keyword evidence="1" id="KW-0732">Signal</keyword>
<dbReference type="Proteomes" id="UP000583454">
    <property type="component" value="Unassembled WGS sequence"/>
</dbReference>
<dbReference type="AlphaFoldDB" id="A0A840ZPQ6"/>
<dbReference type="RefSeq" id="WP_183573746.1">
    <property type="nucleotide sequence ID" value="NZ_JACHOP010000034.1"/>
</dbReference>
<comment type="caution">
    <text evidence="2">The sequence shown here is derived from an EMBL/GenBank/DDBJ whole genome shotgun (WGS) entry which is preliminary data.</text>
</comment>
<evidence type="ECO:0000256" key="1">
    <source>
        <dbReference type="SAM" id="SignalP"/>
    </source>
</evidence>
<evidence type="ECO:0000313" key="3">
    <source>
        <dbReference type="Proteomes" id="UP000583454"/>
    </source>
</evidence>
<accession>A0A840ZPQ6</accession>
<evidence type="ECO:0000313" key="2">
    <source>
        <dbReference type="EMBL" id="MBB5760099.1"/>
    </source>
</evidence>
<feature type="signal peptide" evidence="1">
    <location>
        <begin position="1"/>
        <end position="21"/>
    </location>
</feature>
<sequence>MPLRYASILVIGLLCAAGAAADTPAAPGTLTLSEKSARRFPQPVRVGDLIGRRVLEPVPAQPVLGRVAAIVRNPQGRIDVVVRFGGLLGLGSRPIAVPVEAVALLGEHVAVLDFTPDQLNAFPSASADGGTALPADERIRVGLTKPFH</sequence>
<dbReference type="SUPFAM" id="SSF50346">
    <property type="entry name" value="PRC-barrel domain"/>
    <property type="match status" value="1"/>
</dbReference>
<gene>
    <name evidence="2" type="ORF">HNR00_004842</name>
</gene>
<organism evidence="2 3">
    <name type="scientific">Methylorubrum rhodinum</name>
    <dbReference type="NCBI Taxonomy" id="29428"/>
    <lineage>
        <taxon>Bacteria</taxon>
        <taxon>Pseudomonadati</taxon>
        <taxon>Pseudomonadota</taxon>
        <taxon>Alphaproteobacteria</taxon>
        <taxon>Hyphomicrobiales</taxon>
        <taxon>Methylobacteriaceae</taxon>
        <taxon>Methylorubrum</taxon>
    </lineage>
</organism>
<dbReference type="Gene3D" id="2.30.30.240">
    <property type="entry name" value="PRC-barrel domain"/>
    <property type="match status" value="1"/>
</dbReference>
<protein>
    <recommendedName>
        <fullName evidence="4">PRC-barrel domain containing protein</fullName>
    </recommendedName>
</protein>
<evidence type="ECO:0008006" key="4">
    <source>
        <dbReference type="Google" id="ProtNLM"/>
    </source>
</evidence>
<dbReference type="InterPro" id="IPR011033">
    <property type="entry name" value="PRC_barrel-like_sf"/>
</dbReference>
<proteinExistence type="predicted"/>
<keyword evidence="3" id="KW-1185">Reference proteome</keyword>
<name>A0A840ZPQ6_9HYPH</name>
<feature type="chain" id="PRO_5032879523" description="PRC-barrel domain containing protein" evidence="1">
    <location>
        <begin position="22"/>
        <end position="148"/>
    </location>
</feature>
<dbReference type="EMBL" id="JACHOP010000034">
    <property type="protein sequence ID" value="MBB5760099.1"/>
    <property type="molecule type" value="Genomic_DNA"/>
</dbReference>
<reference evidence="2 3" key="1">
    <citation type="submission" date="2020-08" db="EMBL/GenBank/DDBJ databases">
        <title>Genomic Encyclopedia of Type Strains, Phase IV (KMG-IV): sequencing the most valuable type-strain genomes for metagenomic binning, comparative biology and taxonomic classification.</title>
        <authorList>
            <person name="Goeker M."/>
        </authorList>
    </citation>
    <scope>NUCLEOTIDE SEQUENCE [LARGE SCALE GENOMIC DNA]</scope>
    <source>
        <strain evidence="2 3">DSM 2163</strain>
    </source>
</reference>